<protein>
    <submittedName>
        <fullName evidence="1">Uncharacterized protein</fullName>
    </submittedName>
</protein>
<organism evidence="1 2">
    <name type="scientific">Paenibacillus azoreducens</name>
    <dbReference type="NCBI Taxonomy" id="116718"/>
    <lineage>
        <taxon>Bacteria</taxon>
        <taxon>Bacillati</taxon>
        <taxon>Bacillota</taxon>
        <taxon>Bacilli</taxon>
        <taxon>Bacillales</taxon>
        <taxon>Paenibacillaceae</taxon>
        <taxon>Paenibacillus</taxon>
    </lineage>
</organism>
<accession>A0A919YFT0</accession>
<dbReference type="Proteomes" id="UP000682811">
    <property type="component" value="Unassembled WGS sequence"/>
</dbReference>
<reference evidence="1 2" key="1">
    <citation type="submission" date="2021-03" db="EMBL/GenBank/DDBJ databases">
        <title>Antimicrobial resistance genes in bacteria isolated from Japanese honey, and their potential for conferring macrolide and lincosamide resistance in the American foulbrood pathogen Paenibacillus larvae.</title>
        <authorList>
            <person name="Okamoto M."/>
            <person name="Kumagai M."/>
            <person name="Kanamori H."/>
            <person name="Takamatsu D."/>
        </authorList>
    </citation>
    <scope>NUCLEOTIDE SEQUENCE [LARGE SCALE GENOMIC DNA]</scope>
    <source>
        <strain evidence="1 2">J34TS1</strain>
    </source>
</reference>
<dbReference type="EMBL" id="BORT01000016">
    <property type="protein sequence ID" value="GIO48863.1"/>
    <property type="molecule type" value="Genomic_DNA"/>
</dbReference>
<evidence type="ECO:0000313" key="1">
    <source>
        <dbReference type="EMBL" id="GIO48863.1"/>
    </source>
</evidence>
<keyword evidence="2" id="KW-1185">Reference proteome</keyword>
<comment type="caution">
    <text evidence="1">The sequence shown here is derived from an EMBL/GenBank/DDBJ whole genome shotgun (WGS) entry which is preliminary data.</text>
</comment>
<proteinExistence type="predicted"/>
<dbReference type="RefSeq" id="WP_212979471.1">
    <property type="nucleotide sequence ID" value="NZ_AP025343.1"/>
</dbReference>
<gene>
    <name evidence="1" type="ORF">J34TS1_36280</name>
</gene>
<dbReference type="AlphaFoldDB" id="A0A919YFT0"/>
<sequence>MSNAAATAEQRVIEQLKQYRQIQARIKVLSSYDVGAGITVSRLNEDDQLQELHARLRRLPSYMYLSAYEQRLEQTAHAYLEQYPAGVRAQKRAIPPRGVDGEDSQLLREIRRKIQRVIEARGYEDSPDKIDEVLDRLSELQDLQAEINRIDTVLNALEQYKPDYVRLLRVHLINGESWNKAAKELNISKDVFYRWRKSALKEYEKLAN</sequence>
<name>A0A919YFT0_9BACL</name>
<evidence type="ECO:0000313" key="2">
    <source>
        <dbReference type="Proteomes" id="UP000682811"/>
    </source>
</evidence>